<dbReference type="AlphaFoldDB" id="A0A9X2ZPF2"/>
<dbReference type="Proteomes" id="UP001155034">
    <property type="component" value="Unassembled WGS sequence"/>
</dbReference>
<evidence type="ECO:0000313" key="2">
    <source>
        <dbReference type="EMBL" id="MCS3867014.1"/>
    </source>
</evidence>
<dbReference type="EMBL" id="JANTYZ010000031">
    <property type="protein sequence ID" value="MCS3867014.1"/>
    <property type="molecule type" value="Genomic_DNA"/>
</dbReference>
<evidence type="ECO:0000313" key="3">
    <source>
        <dbReference type="Proteomes" id="UP001155034"/>
    </source>
</evidence>
<reference evidence="1" key="1">
    <citation type="submission" date="2022-08" db="EMBL/GenBank/DDBJ databases">
        <title>Genomic Encyclopedia of Type Strains, Phase V (KMG-V): Genome sequencing to study the core and pangenomes of soil and plant-associated prokaryotes.</title>
        <authorList>
            <person name="Whitman W."/>
        </authorList>
    </citation>
    <scope>NUCLEOTIDE SEQUENCE</scope>
    <source>
        <strain evidence="1">SP2016B</strain>
    </source>
</reference>
<accession>A0A9X2ZPF2</accession>
<name>A0A9X2ZPF2_9BACT</name>
<evidence type="ECO:0000313" key="1">
    <source>
        <dbReference type="EMBL" id="MCS3866921.1"/>
    </source>
</evidence>
<protein>
    <submittedName>
        <fullName evidence="1">Uncharacterized protein</fullName>
    </submittedName>
</protein>
<dbReference type="EMBL" id="JANTYZ010000026">
    <property type="protein sequence ID" value="MCS3866921.1"/>
    <property type="molecule type" value="Genomic_DNA"/>
</dbReference>
<proteinExistence type="predicted"/>
<gene>
    <name evidence="1" type="ORF">GGP82_003504</name>
    <name evidence="2" type="ORF">GGP82_003598</name>
</gene>
<comment type="caution">
    <text evidence="1">The sequence shown here is derived from an EMBL/GenBank/DDBJ whole genome shotgun (WGS) entry which is preliminary data.</text>
</comment>
<sequence length="36" mass="4007">MPGGCKWLRSRKTYRPERLIGSEAETAGEGGEAQRK</sequence>
<organism evidence="1 3">
    <name type="scientific">Salinibacter ruber</name>
    <dbReference type="NCBI Taxonomy" id="146919"/>
    <lineage>
        <taxon>Bacteria</taxon>
        <taxon>Pseudomonadati</taxon>
        <taxon>Rhodothermota</taxon>
        <taxon>Rhodothermia</taxon>
        <taxon>Rhodothermales</taxon>
        <taxon>Salinibacteraceae</taxon>
        <taxon>Salinibacter</taxon>
    </lineage>
</organism>